<evidence type="ECO:0000256" key="2">
    <source>
        <dbReference type="ARBA" id="ARBA00022448"/>
    </source>
</evidence>
<organism evidence="5 6">
    <name type="scientific">Eisenbergiella massiliensis</name>
    <dbReference type="NCBI Taxonomy" id="1720294"/>
    <lineage>
        <taxon>Bacteria</taxon>
        <taxon>Bacillati</taxon>
        <taxon>Bacillota</taxon>
        <taxon>Clostridia</taxon>
        <taxon>Lachnospirales</taxon>
        <taxon>Lachnospiraceae</taxon>
        <taxon>Eisenbergiella</taxon>
    </lineage>
</organism>
<dbReference type="AlphaFoldDB" id="A0A3E3I7K8"/>
<dbReference type="SUPFAM" id="SSF53850">
    <property type="entry name" value="Periplasmic binding protein-like II"/>
    <property type="match status" value="1"/>
</dbReference>
<sequence length="456" mass="50266">MKKLCVLLLTAAMVLSMTACGGKPQESSQNQKDQGQAEAVQTEGSSTGQETEPTQEAQGESGQKEDIVLSYWAQWSENETQAQVLKAAISRFEENNPGCKVEVNWAGRDVRDILRSSIDSGNKIDIVEGDFSKITGNLGEDYLMDLTPYMEGTEFESSITEGMASFAKSYTSDGKSWYYIPSQPFVGTLFYNKAIFAEAGIDKMPATWDEFLDCCQKIKDAGYDPITVDDAYQQSMYGHYLAMIKDVDWVGELLTDKTGKLWDDPAILQMAEDFQELREKGYFAKSVGSNVFPAAQNGEFAMGTAAMYYNGSWLPNEVAEITGDDFQWGAMFFPAPEGSKYPYTTYTTGCQFYGVNKDCEHPEEAVALLAEFTSVKTQQALADEAQCIPVINGITLPDNLVCVGELMEESTDAFVWGGSNLEDADVRAIINASFTKLLAGDIDAPKFVEEIKSQLK</sequence>
<evidence type="ECO:0000313" key="6">
    <source>
        <dbReference type="Proteomes" id="UP000260812"/>
    </source>
</evidence>
<evidence type="ECO:0000313" key="5">
    <source>
        <dbReference type="EMBL" id="RGE62404.1"/>
    </source>
</evidence>
<comment type="caution">
    <text evidence="5">The sequence shown here is derived from an EMBL/GenBank/DDBJ whole genome shotgun (WGS) entry which is preliminary data.</text>
</comment>
<dbReference type="EMBL" id="QVLV01000004">
    <property type="protein sequence ID" value="RGE62404.1"/>
    <property type="molecule type" value="Genomic_DNA"/>
</dbReference>
<dbReference type="Pfam" id="PF01547">
    <property type="entry name" value="SBP_bac_1"/>
    <property type="match status" value="1"/>
</dbReference>
<proteinExistence type="inferred from homology"/>
<dbReference type="InterPro" id="IPR050490">
    <property type="entry name" value="Bact_solute-bd_prot1"/>
</dbReference>
<dbReference type="PANTHER" id="PTHR43649">
    <property type="entry name" value="ARABINOSE-BINDING PROTEIN-RELATED"/>
    <property type="match status" value="1"/>
</dbReference>
<feature type="chain" id="PRO_5038940154" evidence="4">
    <location>
        <begin position="22"/>
        <end position="456"/>
    </location>
</feature>
<dbReference type="PANTHER" id="PTHR43649:SF29">
    <property type="entry name" value="OSMOPROTECTIVE COMPOUNDS-BINDING PROTEIN GGTB"/>
    <property type="match status" value="1"/>
</dbReference>
<dbReference type="GeneID" id="97986685"/>
<dbReference type="Gene3D" id="3.40.190.10">
    <property type="entry name" value="Periplasmic binding protein-like II"/>
    <property type="match status" value="2"/>
</dbReference>
<feature type="signal peptide" evidence="4">
    <location>
        <begin position="1"/>
        <end position="21"/>
    </location>
</feature>
<gene>
    <name evidence="5" type="ORF">DXC51_07275</name>
</gene>
<evidence type="ECO:0000256" key="3">
    <source>
        <dbReference type="SAM" id="MobiDB-lite"/>
    </source>
</evidence>
<keyword evidence="6" id="KW-1185">Reference proteome</keyword>
<dbReference type="Proteomes" id="UP000260812">
    <property type="component" value="Unassembled WGS sequence"/>
</dbReference>
<evidence type="ECO:0000256" key="1">
    <source>
        <dbReference type="ARBA" id="ARBA00008520"/>
    </source>
</evidence>
<feature type="compositionally biased region" description="Polar residues" evidence="3">
    <location>
        <begin position="25"/>
        <end position="34"/>
    </location>
</feature>
<accession>A0A3E3I7K8</accession>
<keyword evidence="2" id="KW-0813">Transport</keyword>
<dbReference type="PROSITE" id="PS51257">
    <property type="entry name" value="PROKAR_LIPOPROTEIN"/>
    <property type="match status" value="1"/>
</dbReference>
<feature type="region of interest" description="Disordered" evidence="3">
    <location>
        <begin position="21"/>
        <end position="63"/>
    </location>
</feature>
<dbReference type="RefSeq" id="WP_117544191.1">
    <property type="nucleotide sequence ID" value="NZ_JBKUNB010000018.1"/>
</dbReference>
<dbReference type="InterPro" id="IPR006059">
    <property type="entry name" value="SBP"/>
</dbReference>
<protein>
    <submittedName>
        <fullName evidence="5">Carbohydrate ABC transporter substrate-binding protein</fullName>
    </submittedName>
</protein>
<name>A0A3E3I7K8_9FIRM</name>
<keyword evidence="4" id="KW-0732">Signal</keyword>
<comment type="similarity">
    <text evidence="1">Belongs to the bacterial solute-binding protein 1 family.</text>
</comment>
<reference evidence="5" key="1">
    <citation type="submission" date="2018-08" db="EMBL/GenBank/DDBJ databases">
        <title>A genome reference for cultivated species of the human gut microbiota.</title>
        <authorList>
            <person name="Zou Y."/>
            <person name="Xue W."/>
            <person name="Luo G."/>
        </authorList>
    </citation>
    <scope>NUCLEOTIDE SEQUENCE [LARGE SCALE GENOMIC DNA]</scope>
    <source>
        <strain evidence="5">TF05-5AC</strain>
    </source>
</reference>
<evidence type="ECO:0000256" key="4">
    <source>
        <dbReference type="SAM" id="SignalP"/>
    </source>
</evidence>
<feature type="compositionally biased region" description="Polar residues" evidence="3">
    <location>
        <begin position="42"/>
        <end position="61"/>
    </location>
</feature>